<evidence type="ECO:0000313" key="2">
    <source>
        <dbReference type="EMBL" id="SGY41246.1"/>
    </source>
</evidence>
<dbReference type="EMBL" id="FQNC01000042">
    <property type="protein sequence ID" value="SGY41246.1"/>
    <property type="molecule type" value="Genomic_DNA"/>
</dbReference>
<gene>
    <name evidence="2" type="primary">BQ5605_C003g02487</name>
    <name evidence="2" type="ORF">BQ5605_C003G02487</name>
</gene>
<name>A0A2X0MNZ1_9BASI</name>
<proteinExistence type="predicted"/>
<sequence>MFFARSGVVAATLLVLQSTLSIAAPLSDKAVHELEKRISCHTNEIAKSESGTSSTTSTPAGRPPISTCCLRCLVVEPRPYCCSSADNACVSCVSLYTNATTCSRSAPLTCSYGEVNSKRLPATYLSADGKSPSCCAYKIASTYFLCKQCLPCNDPNALTCTSTTTLSCNTDYTLLFNNTCVYGTSYGQYTGYGLIKNFAPSNQPFKPYTPADGDAQNCARAYTKAKVIFFIGESFDPATCTGQNAALDMNLVAANDPTAVVLVKGNCTLLAQSSFVKANKANCQQVFIGPQSPMIQL</sequence>
<evidence type="ECO:0000256" key="1">
    <source>
        <dbReference type="SAM" id="SignalP"/>
    </source>
</evidence>
<organism evidence="2 3">
    <name type="scientific">Microbotryum silenes-dioicae</name>
    <dbReference type="NCBI Taxonomy" id="796604"/>
    <lineage>
        <taxon>Eukaryota</taxon>
        <taxon>Fungi</taxon>
        <taxon>Dikarya</taxon>
        <taxon>Basidiomycota</taxon>
        <taxon>Pucciniomycotina</taxon>
        <taxon>Microbotryomycetes</taxon>
        <taxon>Microbotryales</taxon>
        <taxon>Microbotryaceae</taxon>
        <taxon>Microbotryum</taxon>
    </lineage>
</organism>
<feature type="chain" id="PRO_5016050145" evidence="1">
    <location>
        <begin position="24"/>
        <end position="297"/>
    </location>
</feature>
<accession>A0A2X0MNZ1</accession>
<evidence type="ECO:0000313" key="3">
    <source>
        <dbReference type="Proteomes" id="UP000249464"/>
    </source>
</evidence>
<dbReference type="AlphaFoldDB" id="A0A2X0MNZ1"/>
<keyword evidence="3" id="KW-1185">Reference proteome</keyword>
<protein>
    <submittedName>
        <fullName evidence="2">BQ5605_C003g02487 protein</fullName>
    </submittedName>
</protein>
<reference evidence="2 3" key="1">
    <citation type="submission" date="2016-11" db="EMBL/GenBank/DDBJ databases">
        <authorList>
            <person name="Jaros S."/>
            <person name="Januszkiewicz K."/>
            <person name="Wedrychowicz H."/>
        </authorList>
    </citation>
    <scope>NUCLEOTIDE SEQUENCE [LARGE SCALE GENOMIC DNA]</scope>
</reference>
<dbReference type="Proteomes" id="UP000249464">
    <property type="component" value="Unassembled WGS sequence"/>
</dbReference>
<keyword evidence="1" id="KW-0732">Signal</keyword>
<feature type="signal peptide" evidence="1">
    <location>
        <begin position="1"/>
        <end position="23"/>
    </location>
</feature>